<dbReference type="EnsemblPlants" id="evm.model.05.385">
    <property type="protein sequence ID" value="cds.evm.model.05.385"/>
    <property type="gene ID" value="evm.TU.05.385"/>
</dbReference>
<dbReference type="Gramene" id="evm.model.05.385">
    <property type="protein sequence ID" value="cds.evm.model.05.385"/>
    <property type="gene ID" value="evm.TU.05.385"/>
</dbReference>
<sequence length="160" mass="17802">MKKKLPDSPAPDTETQRAMGKEERTGGGDRIMVRYVRSEVPIGGNAPLQHEAVAGRLYMLVGGHTFSGNSRRALQRVMIEDRTSSNIWFNQTLERMGLSLKDLEPCDQLMYGFSGDGISPCDQATTNCQHCPEAEYHYGDFHSGHHQVSVQHGDQKANII</sequence>
<dbReference type="Proteomes" id="UP000596661">
    <property type="component" value="Chromosome 5"/>
</dbReference>
<name>A0A803PQ87_CANSA</name>
<reference evidence="2" key="1">
    <citation type="submission" date="2018-11" db="EMBL/GenBank/DDBJ databases">
        <authorList>
            <person name="Grassa J C."/>
        </authorList>
    </citation>
    <scope>NUCLEOTIDE SEQUENCE [LARGE SCALE GENOMIC DNA]</scope>
</reference>
<evidence type="ECO:0000313" key="3">
    <source>
        <dbReference type="Proteomes" id="UP000596661"/>
    </source>
</evidence>
<dbReference type="AlphaFoldDB" id="A0A803PQ87"/>
<keyword evidence="3" id="KW-1185">Reference proteome</keyword>
<evidence type="ECO:0000313" key="2">
    <source>
        <dbReference type="EnsemblPlants" id="cds.evm.model.05.385"/>
    </source>
</evidence>
<feature type="region of interest" description="Disordered" evidence="1">
    <location>
        <begin position="1"/>
        <end position="28"/>
    </location>
</feature>
<accession>A0A803PQ87</accession>
<dbReference type="EMBL" id="UZAU01000419">
    <property type="status" value="NOT_ANNOTATED_CDS"/>
    <property type="molecule type" value="Genomic_DNA"/>
</dbReference>
<protein>
    <submittedName>
        <fullName evidence="2">Uncharacterized protein</fullName>
    </submittedName>
</protein>
<organism evidence="2 3">
    <name type="scientific">Cannabis sativa</name>
    <name type="common">Hemp</name>
    <name type="synonym">Marijuana</name>
    <dbReference type="NCBI Taxonomy" id="3483"/>
    <lineage>
        <taxon>Eukaryota</taxon>
        <taxon>Viridiplantae</taxon>
        <taxon>Streptophyta</taxon>
        <taxon>Embryophyta</taxon>
        <taxon>Tracheophyta</taxon>
        <taxon>Spermatophyta</taxon>
        <taxon>Magnoliopsida</taxon>
        <taxon>eudicotyledons</taxon>
        <taxon>Gunneridae</taxon>
        <taxon>Pentapetalae</taxon>
        <taxon>rosids</taxon>
        <taxon>fabids</taxon>
        <taxon>Rosales</taxon>
        <taxon>Cannabaceae</taxon>
        <taxon>Cannabis</taxon>
    </lineage>
</organism>
<proteinExistence type="predicted"/>
<reference evidence="2" key="2">
    <citation type="submission" date="2021-03" db="UniProtKB">
        <authorList>
            <consortium name="EnsemblPlants"/>
        </authorList>
    </citation>
    <scope>IDENTIFICATION</scope>
</reference>
<evidence type="ECO:0000256" key="1">
    <source>
        <dbReference type="SAM" id="MobiDB-lite"/>
    </source>
</evidence>